<gene>
    <name evidence="1" type="ORF">FTUN_5305</name>
</gene>
<dbReference type="AlphaFoldDB" id="A0A6M5YUF7"/>
<accession>A0A6M5YUF7</accession>
<name>A0A6M5YUF7_9BACT</name>
<evidence type="ECO:0000313" key="1">
    <source>
        <dbReference type="EMBL" id="QJW97727.1"/>
    </source>
</evidence>
<evidence type="ECO:0000313" key="2">
    <source>
        <dbReference type="Proteomes" id="UP000503447"/>
    </source>
</evidence>
<dbReference type="KEGG" id="ftj:FTUN_5305"/>
<sequence>MTEQEWLTSTNLREMFGHVPVKKDSRRLRLFACACCRRVWNQFIDPFTVGVVSVAEAFADGQVSEGAFARLRDAAFAAVSETEQTSVGSGYLYHVARSAAHACANDICEGPMRVCLDTRRAAADLPAEGYEAYGGEQELPAEFLAEVAAQADLLRDIFGNPFRSAELQVEWLTSDVLALARGIYADRAFDRMPILTDALQDAGCDDADLLDHCREPGAHVRGCWAVDRLLGRT</sequence>
<protein>
    <submittedName>
        <fullName evidence="1">Uncharacterized protein</fullName>
    </submittedName>
</protein>
<dbReference type="Proteomes" id="UP000503447">
    <property type="component" value="Chromosome"/>
</dbReference>
<reference evidence="2" key="1">
    <citation type="submission" date="2020-05" db="EMBL/GenBank/DDBJ databases">
        <title>Frigoriglobus tundricola gen. nov., sp. nov., a psychrotolerant cellulolytic planctomycete of the family Gemmataceae with two divergent copies of 16S rRNA gene.</title>
        <authorList>
            <person name="Kulichevskaya I.S."/>
            <person name="Ivanova A.A."/>
            <person name="Naumoff D.G."/>
            <person name="Beletsky A.V."/>
            <person name="Rijpstra W.I.C."/>
            <person name="Sinninghe Damste J.S."/>
            <person name="Mardanov A.V."/>
            <person name="Ravin N.V."/>
            <person name="Dedysh S.N."/>
        </authorList>
    </citation>
    <scope>NUCLEOTIDE SEQUENCE [LARGE SCALE GENOMIC DNA]</scope>
    <source>
        <strain evidence="2">PL17</strain>
    </source>
</reference>
<dbReference type="EMBL" id="CP053452">
    <property type="protein sequence ID" value="QJW97727.1"/>
    <property type="molecule type" value="Genomic_DNA"/>
</dbReference>
<proteinExistence type="predicted"/>
<keyword evidence="2" id="KW-1185">Reference proteome</keyword>
<organism evidence="1 2">
    <name type="scientific">Frigoriglobus tundricola</name>
    <dbReference type="NCBI Taxonomy" id="2774151"/>
    <lineage>
        <taxon>Bacteria</taxon>
        <taxon>Pseudomonadati</taxon>
        <taxon>Planctomycetota</taxon>
        <taxon>Planctomycetia</taxon>
        <taxon>Gemmatales</taxon>
        <taxon>Gemmataceae</taxon>
        <taxon>Frigoriglobus</taxon>
    </lineage>
</organism>